<feature type="domain" description="C3H1-type" evidence="5">
    <location>
        <begin position="533"/>
        <end position="562"/>
    </location>
</feature>
<feature type="compositionally biased region" description="Basic and acidic residues" evidence="3">
    <location>
        <begin position="459"/>
        <end position="468"/>
    </location>
</feature>
<feature type="compositionally biased region" description="Basic and acidic residues" evidence="3">
    <location>
        <begin position="113"/>
        <end position="123"/>
    </location>
</feature>
<feature type="compositionally biased region" description="Basic and acidic residues" evidence="3">
    <location>
        <begin position="1236"/>
        <end position="1257"/>
    </location>
</feature>
<keyword evidence="2" id="KW-0862">Zinc</keyword>
<dbReference type="SMART" id="SM00298">
    <property type="entry name" value="CHROMO"/>
    <property type="match status" value="1"/>
</dbReference>
<feature type="domain" description="C3H1-type" evidence="5">
    <location>
        <begin position="499"/>
        <end position="528"/>
    </location>
</feature>
<feature type="region of interest" description="Disordered" evidence="3">
    <location>
        <begin position="318"/>
        <end position="342"/>
    </location>
</feature>
<feature type="compositionally biased region" description="Acidic residues" evidence="3">
    <location>
        <begin position="735"/>
        <end position="745"/>
    </location>
</feature>
<feature type="domain" description="C3H1-type" evidence="5">
    <location>
        <begin position="626"/>
        <end position="653"/>
    </location>
</feature>
<organism evidence="6 7">
    <name type="scientific">Elsinoe australis</name>
    <dbReference type="NCBI Taxonomy" id="40998"/>
    <lineage>
        <taxon>Eukaryota</taxon>
        <taxon>Fungi</taxon>
        <taxon>Dikarya</taxon>
        <taxon>Ascomycota</taxon>
        <taxon>Pezizomycotina</taxon>
        <taxon>Dothideomycetes</taxon>
        <taxon>Dothideomycetidae</taxon>
        <taxon>Myriangiales</taxon>
        <taxon>Elsinoaceae</taxon>
        <taxon>Elsinoe</taxon>
    </lineage>
</organism>
<feature type="domain" description="C3H1-type" evidence="5">
    <location>
        <begin position="695"/>
        <end position="723"/>
    </location>
</feature>
<feature type="region of interest" description="Disordered" evidence="3">
    <location>
        <begin position="1214"/>
        <end position="1257"/>
    </location>
</feature>
<evidence type="ECO:0008006" key="8">
    <source>
        <dbReference type="Google" id="ProtNLM"/>
    </source>
</evidence>
<dbReference type="GO" id="GO:0006338">
    <property type="term" value="P:chromatin remodeling"/>
    <property type="evidence" value="ECO:0007669"/>
    <property type="project" value="UniProtKB-ARBA"/>
</dbReference>
<dbReference type="PROSITE" id="PS50103">
    <property type="entry name" value="ZF_C3H1"/>
    <property type="match status" value="5"/>
</dbReference>
<feature type="compositionally biased region" description="Basic residues" evidence="3">
    <location>
        <begin position="152"/>
        <end position="161"/>
    </location>
</feature>
<dbReference type="SUPFAM" id="SSF54160">
    <property type="entry name" value="Chromo domain-like"/>
    <property type="match status" value="1"/>
</dbReference>
<evidence type="ECO:0000256" key="2">
    <source>
        <dbReference type="PROSITE-ProRule" id="PRU00723"/>
    </source>
</evidence>
<comment type="subunit">
    <text evidence="1">Component of the NuA4 histone acetyltransferase complex.</text>
</comment>
<name>A0A2P7Z923_9PEZI</name>
<feature type="domain" description="C3H1-type" evidence="5">
    <location>
        <begin position="658"/>
        <end position="686"/>
    </location>
</feature>
<feature type="region of interest" description="Disordered" evidence="3">
    <location>
        <begin position="219"/>
        <end position="249"/>
    </location>
</feature>
<evidence type="ECO:0000256" key="1">
    <source>
        <dbReference type="ARBA" id="ARBA00011353"/>
    </source>
</evidence>
<feature type="region of interest" description="Disordered" evidence="3">
    <location>
        <begin position="455"/>
        <end position="495"/>
    </location>
</feature>
<dbReference type="GO" id="GO:0008270">
    <property type="term" value="F:zinc ion binding"/>
    <property type="evidence" value="ECO:0007669"/>
    <property type="project" value="UniProtKB-KW"/>
</dbReference>
<dbReference type="Pfam" id="PF00385">
    <property type="entry name" value="Chromo"/>
    <property type="match status" value="1"/>
</dbReference>
<dbReference type="Gene3D" id="2.40.50.40">
    <property type="match status" value="1"/>
</dbReference>
<dbReference type="InterPro" id="IPR016197">
    <property type="entry name" value="Chromo-like_dom_sf"/>
</dbReference>
<feature type="zinc finger region" description="C3H1-type" evidence="2">
    <location>
        <begin position="499"/>
        <end position="528"/>
    </location>
</feature>
<feature type="domain" description="Chromo" evidence="4">
    <location>
        <begin position="25"/>
        <end position="83"/>
    </location>
</feature>
<dbReference type="PROSITE" id="PS50013">
    <property type="entry name" value="CHROMO_2"/>
    <property type="match status" value="1"/>
</dbReference>
<dbReference type="SMART" id="SM00356">
    <property type="entry name" value="ZnF_C3H1"/>
    <property type="match status" value="5"/>
</dbReference>
<feature type="zinc finger region" description="C3H1-type" evidence="2">
    <location>
        <begin position="658"/>
        <end position="686"/>
    </location>
</feature>
<dbReference type="CDD" id="cd18966">
    <property type="entry name" value="chromodomain"/>
    <property type="match status" value="1"/>
</dbReference>
<feature type="zinc finger region" description="C3H1-type" evidence="2">
    <location>
        <begin position="533"/>
        <end position="562"/>
    </location>
</feature>
<feature type="compositionally biased region" description="Polar residues" evidence="3">
    <location>
        <begin position="219"/>
        <end position="235"/>
    </location>
</feature>
<dbReference type="Gene3D" id="3.30.1370.210">
    <property type="match status" value="1"/>
</dbReference>
<evidence type="ECO:0000256" key="3">
    <source>
        <dbReference type="SAM" id="MobiDB-lite"/>
    </source>
</evidence>
<feature type="zinc finger region" description="C3H1-type" evidence="2">
    <location>
        <begin position="626"/>
        <end position="653"/>
    </location>
</feature>
<feature type="region of interest" description="Disordered" evidence="3">
    <location>
        <begin position="730"/>
        <end position="760"/>
    </location>
</feature>
<feature type="compositionally biased region" description="Basic and acidic residues" evidence="3">
    <location>
        <begin position="746"/>
        <end position="758"/>
    </location>
</feature>
<comment type="caution">
    <text evidence="6">The sequence shown here is derived from an EMBL/GenBank/DDBJ whole genome shotgun (WGS) entry which is preliminary data.</text>
</comment>
<reference evidence="6 7" key="1">
    <citation type="submission" date="2017-05" db="EMBL/GenBank/DDBJ databases">
        <title>Draft genome sequence of Elsinoe australis.</title>
        <authorList>
            <person name="Cheng Q."/>
        </authorList>
    </citation>
    <scope>NUCLEOTIDE SEQUENCE [LARGE SCALE GENOMIC DNA]</scope>
    <source>
        <strain evidence="6 7">NL1</strain>
    </source>
</reference>
<dbReference type="Proteomes" id="UP000243723">
    <property type="component" value="Unassembled WGS sequence"/>
</dbReference>
<dbReference type="InterPro" id="IPR000571">
    <property type="entry name" value="Znf_CCCH"/>
</dbReference>
<dbReference type="Gene3D" id="4.10.1000.10">
    <property type="entry name" value="Zinc finger, CCCH-type"/>
    <property type="match status" value="1"/>
</dbReference>
<evidence type="ECO:0000259" key="4">
    <source>
        <dbReference type="PROSITE" id="PS50013"/>
    </source>
</evidence>
<evidence type="ECO:0000313" key="7">
    <source>
        <dbReference type="Proteomes" id="UP000243723"/>
    </source>
</evidence>
<gene>
    <name evidence="6" type="ORF">B9Z65_8925</name>
</gene>
<feature type="compositionally biased region" description="Polar residues" evidence="3">
    <location>
        <begin position="318"/>
        <end position="328"/>
    </location>
</feature>
<feature type="compositionally biased region" description="Polar residues" evidence="3">
    <location>
        <begin position="178"/>
        <end position="190"/>
    </location>
</feature>
<dbReference type="InterPro" id="IPR023780">
    <property type="entry name" value="Chromo_domain"/>
</dbReference>
<keyword evidence="2" id="KW-0863">Zinc-finger</keyword>
<dbReference type="EMBL" id="NHZQ01000267">
    <property type="protein sequence ID" value="PSK44716.1"/>
    <property type="molecule type" value="Genomic_DNA"/>
</dbReference>
<protein>
    <recommendedName>
        <fullName evidence="8">Chromo domain-containing protein</fullName>
    </recommendedName>
</protein>
<proteinExistence type="predicted"/>
<dbReference type="InterPro" id="IPR000953">
    <property type="entry name" value="Chromo/chromo_shadow_dom"/>
</dbReference>
<feature type="compositionally biased region" description="Low complexity" evidence="3">
    <location>
        <begin position="1223"/>
        <end position="1235"/>
    </location>
</feature>
<feature type="zinc finger region" description="C3H1-type" evidence="2">
    <location>
        <begin position="695"/>
        <end position="723"/>
    </location>
</feature>
<sequence length="1290" mass="145093">MSDTADYFDDCRSIGSNDTVIEDDFEVDEVIAERKVRGRALYLVKWQGYDLPECTWEPRTAFHDEDTLKKWNKKKVLIRQGKEARADVATIEKQMDECTNARKIRQLRRCKLREQRATQRARQDQTQSASDKHYDLSLIDADAQGTVDAPSKRRRLQKGRRPQLGVDSDSDDELSIPSPLQATRQSNVAESNLQADHGLSQAKQLAHIGMGMAEANVQRRVTSQIGSRRTPSFTHLPTPDDEDDDLSKQRQTNTGALVALMHTNAQDQLMARDDKTSEDTSMSDGSLFRDDDTVITEAANESVPHHFDTIAIGDRDSTMTTASPSAGTAPSPVVSLEGRQDSSAKVFERRKSSGISMVSKPVEVRKSVVAGPANEPSTGLLSVGNSEWSIRRRWHHSQRVLQNNEIPDSTTLATIDARTGEVVREAEKRQSFQEPRVAEAAASATSLILATGAYSGPSARRESTRDDACATGSNPPIHTNDARRESQPTATSTVYRPSSRKQYTCRKWLKNNSCKYGEHECLWSHELLDHWEPKKLQTCPYWSKFGRCKFTDELCEFYHMDQDPKHGFPPSDNPSRIQYSSELVQTLSIPAKEALNRFDAETMTNEDEYDARMRAFGVKYGHTPMITSDVTCRYWFRGDCQQARSCKYAHKAMAFIKSKGAETCKYWYDGHCKWSDAKCRFHHCFSNAEGLPMGFKYNRTCKDWMKGKCRHSDEDCDCYHVVWNPNTKEGSTDGYDAESGSEDDGVDMRSSDHYHSDSDNESLFEPASLIKRLSFDNAVQPGLLVYFRLSNPALLSTVSAQMRAIGLISFTSTCLAGDFRACVDLNCDVAYEGRVASAISSELSATKLQALNAFLDDYQTGLISVHGDKMIVIHSANDPGWNSLHKDPIAKSEVSVPFIAFTSSSLPSQLAKLEPAIEEMSHDGKDALASRLNIDTERLFDLGEGKSTQKSVFLMFPLQMTSEVRLLREYLEGKGIKVYDAQNHLSWKQFHSDAQVGKSILGGCVLWHSSVWNFWEIPWLHLALHRSSWNHFRMTASAEQEEVGGPFELVRLFPPGEISLLTDELFRQEPANALMIIESYHSKAFGGKAGSQSGPLLYVRPGVLDFIATIRDESERQGDTEKSAALTRAGSLMLEMLFPWTRRTQDTEATEGVDSLIASPPEEDVPDYDAWNVRKPQKATHILVQHFCLWTLSQTDNARRFFVVFPSKFAGFEDVSSEEEGEVPSPTTPHTPRTPFVDDTKRKEEQRGRSDGTKDPRIKKWQDTYRHVWFTTVDNHPGVVTKRQGLGRHG</sequence>
<accession>A0A2P7Z923</accession>
<feature type="region of interest" description="Disordered" evidence="3">
    <location>
        <begin position="113"/>
        <end position="190"/>
    </location>
</feature>
<evidence type="ECO:0000259" key="5">
    <source>
        <dbReference type="PROSITE" id="PS50103"/>
    </source>
</evidence>
<keyword evidence="2" id="KW-0479">Metal-binding</keyword>
<dbReference type="OrthoDB" id="1918685at2759"/>
<evidence type="ECO:0000313" key="6">
    <source>
        <dbReference type="EMBL" id="PSK44716.1"/>
    </source>
</evidence>
<keyword evidence="7" id="KW-1185">Reference proteome</keyword>
<dbReference type="STRING" id="40998.A0A2P7Z923"/>